<reference evidence="1 2" key="1">
    <citation type="submission" date="2019-07" db="EMBL/GenBank/DDBJ databases">
        <title>Whole genome shotgun sequence of Acetobacter nitrogenifigens NBRC 105050.</title>
        <authorList>
            <person name="Hosoyama A."/>
            <person name="Uohara A."/>
            <person name="Ohji S."/>
            <person name="Ichikawa N."/>
        </authorList>
    </citation>
    <scope>NUCLEOTIDE SEQUENCE [LARGE SCALE GENOMIC DNA]</scope>
    <source>
        <strain evidence="1 2">NBRC 105050</strain>
    </source>
</reference>
<comment type="caution">
    <text evidence="1">The sequence shown here is derived from an EMBL/GenBank/DDBJ whole genome shotgun (WGS) entry which is preliminary data.</text>
</comment>
<dbReference type="EMBL" id="BJYF01000013">
    <property type="protein sequence ID" value="GEN60234.1"/>
    <property type="molecule type" value="Genomic_DNA"/>
</dbReference>
<dbReference type="AlphaFoldDB" id="A0A511XB96"/>
<dbReference type="OrthoDB" id="7282867at2"/>
<dbReference type="STRING" id="1120919.GCA_000429165_01467"/>
<sequence>MLLDSSVTLSDVQDRLYRDDPAIVAEFYSEAVEARERILLGRLDHAAQPSGTPKALNVSRKGILKPGKTRIGLTVSEIAARPDLWVDQPPSDEDLRRLLIHAGWLATRPHGRNQPRTLATEKTIQGGYGHNVDPSSKHSIRLSGASRSFPFPVFYEDRLTEIVASVGWQSIVAACSLPGKQRDRLHWLLTNHGYLPNQTLADLSGAGEATVKRHRAKLAKEDTRGSCGLLMGDQRLFFVIGQPP</sequence>
<evidence type="ECO:0000313" key="1">
    <source>
        <dbReference type="EMBL" id="GEN60234.1"/>
    </source>
</evidence>
<name>A0A511XB96_9PROT</name>
<proteinExistence type="predicted"/>
<gene>
    <name evidence="1" type="ORF">ANI02nite_21180</name>
</gene>
<evidence type="ECO:0000313" key="2">
    <source>
        <dbReference type="Proteomes" id="UP000321635"/>
    </source>
</evidence>
<dbReference type="RefSeq" id="WP_146882393.1">
    <property type="nucleotide sequence ID" value="NZ_AUBI01000004.1"/>
</dbReference>
<organism evidence="1 2">
    <name type="scientific">Acetobacter nitrogenifigens DSM 23921 = NBRC 105050</name>
    <dbReference type="NCBI Taxonomy" id="1120919"/>
    <lineage>
        <taxon>Bacteria</taxon>
        <taxon>Pseudomonadati</taxon>
        <taxon>Pseudomonadota</taxon>
        <taxon>Alphaproteobacteria</taxon>
        <taxon>Acetobacterales</taxon>
        <taxon>Acetobacteraceae</taxon>
        <taxon>Acetobacter</taxon>
    </lineage>
</organism>
<keyword evidence="2" id="KW-1185">Reference proteome</keyword>
<protein>
    <submittedName>
        <fullName evidence="1">Uncharacterized protein</fullName>
    </submittedName>
</protein>
<accession>A0A511XB96</accession>
<dbReference type="Proteomes" id="UP000321635">
    <property type="component" value="Unassembled WGS sequence"/>
</dbReference>